<evidence type="ECO:0000313" key="3">
    <source>
        <dbReference type="Proteomes" id="UP000032180"/>
    </source>
</evidence>
<keyword evidence="3" id="KW-1185">Reference proteome</keyword>
<organism evidence="2 3">
    <name type="scientific">Leersia perrieri</name>
    <dbReference type="NCBI Taxonomy" id="77586"/>
    <lineage>
        <taxon>Eukaryota</taxon>
        <taxon>Viridiplantae</taxon>
        <taxon>Streptophyta</taxon>
        <taxon>Embryophyta</taxon>
        <taxon>Tracheophyta</taxon>
        <taxon>Spermatophyta</taxon>
        <taxon>Magnoliopsida</taxon>
        <taxon>Liliopsida</taxon>
        <taxon>Poales</taxon>
        <taxon>Poaceae</taxon>
        <taxon>BOP clade</taxon>
        <taxon>Oryzoideae</taxon>
        <taxon>Oryzeae</taxon>
        <taxon>Oryzinae</taxon>
        <taxon>Leersia</taxon>
    </lineage>
</organism>
<reference evidence="2" key="3">
    <citation type="submission" date="2015-04" db="UniProtKB">
        <authorList>
            <consortium name="EnsemblPlants"/>
        </authorList>
    </citation>
    <scope>IDENTIFICATION</scope>
</reference>
<sequence>MVTWDDDWHRDYILSVPDILVDEETLHLDLLPELQKDHATGRQTLQGLHTTRLALSLNNDDMIYLMAKVRTCDKKAWVLAVDMRNRKLKDVGVFRAERTLGGIALSYTFSTVSKYFSTSQVRCGGWQRKRQPVACVGVIGFVSGGGSMVYLVPALWMDLPSECPDLSADHEDISDGSLPPFQT</sequence>
<evidence type="ECO:0000256" key="1">
    <source>
        <dbReference type="SAM" id="Phobius"/>
    </source>
</evidence>
<reference evidence="3" key="2">
    <citation type="submission" date="2013-12" db="EMBL/GenBank/DDBJ databases">
        <authorList>
            <person name="Yu Y."/>
            <person name="Lee S."/>
            <person name="de Baynast K."/>
            <person name="Wissotski M."/>
            <person name="Liu L."/>
            <person name="Talag J."/>
            <person name="Goicoechea J."/>
            <person name="Angelova A."/>
            <person name="Jetty R."/>
            <person name="Kudrna D."/>
            <person name="Golser W."/>
            <person name="Rivera L."/>
            <person name="Zhang J."/>
            <person name="Wing R."/>
        </authorList>
    </citation>
    <scope>NUCLEOTIDE SEQUENCE</scope>
</reference>
<evidence type="ECO:0008006" key="4">
    <source>
        <dbReference type="Google" id="ProtNLM"/>
    </source>
</evidence>
<keyword evidence="1" id="KW-0812">Transmembrane</keyword>
<feature type="transmembrane region" description="Helical" evidence="1">
    <location>
        <begin position="132"/>
        <end position="152"/>
    </location>
</feature>
<keyword evidence="1" id="KW-0472">Membrane</keyword>
<evidence type="ECO:0000313" key="2">
    <source>
        <dbReference type="EnsemblPlants" id="LPERR03G04960.1"/>
    </source>
</evidence>
<dbReference type="Gramene" id="LPERR03G04960.1">
    <property type="protein sequence ID" value="LPERR03G04960.1"/>
    <property type="gene ID" value="LPERR03G04960"/>
</dbReference>
<dbReference type="PANTHER" id="PTHR33074">
    <property type="entry name" value="EXPRESSED PROTEIN-RELATED"/>
    <property type="match status" value="1"/>
</dbReference>
<reference evidence="2 3" key="1">
    <citation type="submission" date="2012-08" db="EMBL/GenBank/DDBJ databases">
        <title>Oryza genome evolution.</title>
        <authorList>
            <person name="Wing R.A."/>
        </authorList>
    </citation>
    <scope>NUCLEOTIDE SEQUENCE</scope>
</reference>
<name>A0A0D9VQ62_9ORYZ</name>
<dbReference type="EnsemblPlants" id="LPERR03G04960.1">
    <property type="protein sequence ID" value="LPERR03G04960.1"/>
    <property type="gene ID" value="LPERR03G04960"/>
</dbReference>
<dbReference type="PANTHER" id="PTHR33074:SF68">
    <property type="entry name" value="OS09G0557100 PROTEIN"/>
    <property type="match status" value="1"/>
</dbReference>
<dbReference type="HOGENOM" id="CLU_1477220_0_0_1"/>
<keyword evidence="1" id="KW-1133">Transmembrane helix</keyword>
<proteinExistence type="predicted"/>
<accession>A0A0D9VQ62</accession>
<dbReference type="Proteomes" id="UP000032180">
    <property type="component" value="Chromosome 3"/>
</dbReference>
<dbReference type="AlphaFoldDB" id="A0A0D9VQ62"/>
<protein>
    <recommendedName>
        <fullName evidence="4">DUF1618 domain-containing protein</fullName>
    </recommendedName>
</protein>